<gene>
    <name evidence="1" type="ORF">S3_BH_A12_0025</name>
</gene>
<reference evidence="1" key="1">
    <citation type="journal article" date="2012" name="Environ. Microbiol.">
        <title>Genomic content of uncultured Bacteroidetes from contrasting oceanic provinces in the North Atlantic Ocean.</title>
        <authorList>
            <person name="Gomez-Pereira P.R."/>
            <person name="Schuler M."/>
            <person name="Fuchs B.M."/>
            <person name="Bennke C."/>
            <person name="Teeling H."/>
            <person name="Waldmann J."/>
            <person name="Richter M."/>
            <person name="Barbe V."/>
            <person name="Bataille E."/>
            <person name="Glockner F.O."/>
            <person name="Amann R."/>
        </authorList>
    </citation>
    <scope>NUCLEOTIDE SEQUENCE</scope>
</reference>
<protein>
    <submittedName>
        <fullName evidence="1">Uncharacterized protein</fullName>
    </submittedName>
</protein>
<dbReference type="EMBL" id="FO181360">
    <property type="protein sequence ID" value="CCG14156.1"/>
    <property type="molecule type" value="Genomic_DNA"/>
</dbReference>
<sequence length="234" mass="26397">MNHFFDIQNIFQYSIENAIIFAVNKNYNMKSLLKLTSVLILTTSFFLTSCSEDNMEGDTAVTMRSFVQLDAGSDLPQTGEIKRISHEVSDNLNSTVFKVEDGQMVPCDDCNMDDFEITQVFLCNDRPNCGWQTLNQLYSNGSATIATHTFTGEDVIGIDMNYNGEYVRMSDIDVFSEEYREQYYSSLGELGVEVFANESTGMTSAVYNFPILSTEDDPGNSLSGMWMRIVLDFN</sequence>
<accession>H6RXH3</accession>
<proteinExistence type="predicted"/>
<reference evidence="1" key="2">
    <citation type="submission" date="2012-02" db="EMBL/GenBank/DDBJ databases">
        <authorList>
            <person name="Genoscope - CEA"/>
        </authorList>
    </citation>
    <scope>NUCLEOTIDE SEQUENCE</scope>
</reference>
<dbReference type="AlphaFoldDB" id="H6RXH3"/>
<evidence type="ECO:0000313" key="1">
    <source>
        <dbReference type="EMBL" id="CCG14156.1"/>
    </source>
</evidence>
<name>H6RXH3_9BACT</name>
<organism evidence="1">
    <name type="scientific">uncultured Flavobacteriia bacterium</name>
    <dbReference type="NCBI Taxonomy" id="212695"/>
    <lineage>
        <taxon>Bacteria</taxon>
        <taxon>Pseudomonadati</taxon>
        <taxon>Bacteroidota</taxon>
        <taxon>Flavobacteriia</taxon>
        <taxon>environmental samples</taxon>
    </lineage>
</organism>